<name>A0ABP1QPC3_9HEXA</name>
<reference evidence="2 3" key="1">
    <citation type="submission" date="2024-08" db="EMBL/GenBank/DDBJ databases">
        <authorList>
            <person name="Cucini C."/>
            <person name="Frati F."/>
        </authorList>
    </citation>
    <scope>NUCLEOTIDE SEQUENCE [LARGE SCALE GENOMIC DNA]</scope>
</reference>
<sequence length="169" mass="18741">MKTTWALSSYSTVHHLTTNKNEPKSTVHSLSVRSIQNEPQQLSSVFTNSKPTWFSKLHSFNMLSRSSREVQSKCCGATSGVPPPSPPATSTHITTHHGHPTLTTSFIRYPFQSTITTKNTTPHAHRGSVPSTSTTTSTFPIFHKRNLQRLCPTGQSFDSNGNCRSIIRF</sequence>
<evidence type="ECO:0000313" key="3">
    <source>
        <dbReference type="Proteomes" id="UP001642540"/>
    </source>
</evidence>
<protein>
    <submittedName>
        <fullName evidence="2">Uncharacterized protein</fullName>
    </submittedName>
</protein>
<dbReference type="Proteomes" id="UP001642540">
    <property type="component" value="Unassembled WGS sequence"/>
</dbReference>
<accession>A0ABP1QPC3</accession>
<organism evidence="2 3">
    <name type="scientific">Orchesella dallaii</name>
    <dbReference type="NCBI Taxonomy" id="48710"/>
    <lineage>
        <taxon>Eukaryota</taxon>
        <taxon>Metazoa</taxon>
        <taxon>Ecdysozoa</taxon>
        <taxon>Arthropoda</taxon>
        <taxon>Hexapoda</taxon>
        <taxon>Collembola</taxon>
        <taxon>Entomobryomorpha</taxon>
        <taxon>Entomobryoidea</taxon>
        <taxon>Orchesellidae</taxon>
        <taxon>Orchesellinae</taxon>
        <taxon>Orchesella</taxon>
    </lineage>
</organism>
<gene>
    <name evidence="2" type="ORF">ODALV1_LOCUS13661</name>
</gene>
<evidence type="ECO:0000313" key="2">
    <source>
        <dbReference type="EMBL" id="CAL8109755.1"/>
    </source>
</evidence>
<proteinExistence type="predicted"/>
<feature type="region of interest" description="Disordered" evidence="1">
    <location>
        <begin position="117"/>
        <end position="137"/>
    </location>
</feature>
<dbReference type="EMBL" id="CAXLJM020000041">
    <property type="protein sequence ID" value="CAL8109755.1"/>
    <property type="molecule type" value="Genomic_DNA"/>
</dbReference>
<comment type="caution">
    <text evidence="2">The sequence shown here is derived from an EMBL/GenBank/DDBJ whole genome shotgun (WGS) entry which is preliminary data.</text>
</comment>
<evidence type="ECO:0000256" key="1">
    <source>
        <dbReference type="SAM" id="MobiDB-lite"/>
    </source>
</evidence>
<keyword evidence="3" id="KW-1185">Reference proteome</keyword>